<evidence type="ECO:0000256" key="7">
    <source>
        <dbReference type="ARBA" id="ARBA00022932"/>
    </source>
</evidence>
<dbReference type="CDD" id="cd09898">
    <property type="entry name" value="H3TH_53EXO"/>
    <property type="match status" value="1"/>
</dbReference>
<gene>
    <name evidence="13" type="ORF">A3B07_00305</name>
</gene>
<evidence type="ECO:0000259" key="12">
    <source>
        <dbReference type="SMART" id="SM00482"/>
    </source>
</evidence>
<dbReference type="Gene3D" id="1.10.150.20">
    <property type="entry name" value="5' to 3' exonuclease, C-terminal subdomain"/>
    <property type="match status" value="2"/>
</dbReference>
<name>A0A1G2SDQ6_9BACT</name>
<dbReference type="InterPro" id="IPR001098">
    <property type="entry name" value="DNA-dir_DNA_pol_A_palm_dom"/>
</dbReference>
<feature type="domain" description="5'-3' exonuclease" evidence="11">
    <location>
        <begin position="7"/>
        <end position="281"/>
    </location>
</feature>
<dbReference type="GO" id="GO:0006302">
    <property type="term" value="P:double-strand break repair"/>
    <property type="evidence" value="ECO:0007669"/>
    <property type="project" value="TreeGrafter"/>
</dbReference>
<dbReference type="InterPro" id="IPR020045">
    <property type="entry name" value="DNA_polI_H3TH"/>
</dbReference>
<dbReference type="Pfam" id="PF01367">
    <property type="entry name" value="5_3_exonuc"/>
    <property type="match status" value="1"/>
</dbReference>
<dbReference type="PANTHER" id="PTHR10133">
    <property type="entry name" value="DNA POLYMERASE I"/>
    <property type="match status" value="1"/>
</dbReference>
<dbReference type="GO" id="GO:0003887">
    <property type="term" value="F:DNA-directed DNA polymerase activity"/>
    <property type="evidence" value="ECO:0007669"/>
    <property type="project" value="UniProtKB-KW"/>
</dbReference>
<dbReference type="GO" id="GO:0008409">
    <property type="term" value="F:5'-3' exonuclease activity"/>
    <property type="evidence" value="ECO:0007669"/>
    <property type="project" value="InterPro"/>
</dbReference>
<feature type="domain" description="DNA-directed DNA polymerase family A palm" evidence="12">
    <location>
        <begin position="545"/>
        <end position="753"/>
    </location>
</feature>
<dbReference type="InterPro" id="IPR029060">
    <property type="entry name" value="PIN-like_dom_sf"/>
</dbReference>
<dbReference type="SUPFAM" id="SSF47807">
    <property type="entry name" value="5' to 3' exonuclease, C-terminal subdomain"/>
    <property type="match status" value="1"/>
</dbReference>
<protein>
    <recommendedName>
        <fullName evidence="2">DNA-directed DNA polymerase</fullName>
        <ecNumber evidence="2">2.7.7.7</ecNumber>
    </recommendedName>
</protein>
<evidence type="ECO:0000256" key="1">
    <source>
        <dbReference type="ARBA" id="ARBA00007705"/>
    </source>
</evidence>
<dbReference type="InterPro" id="IPR019760">
    <property type="entry name" value="DNA-dir_DNA_pol_A_CS"/>
</dbReference>
<comment type="similarity">
    <text evidence="1">Belongs to the DNA polymerase type-A family.</text>
</comment>
<keyword evidence="3" id="KW-0808">Transferase</keyword>
<dbReference type="SUPFAM" id="SSF88723">
    <property type="entry name" value="PIN domain-like"/>
    <property type="match status" value="1"/>
</dbReference>
<dbReference type="SUPFAM" id="SSF56672">
    <property type="entry name" value="DNA/RNA polymerases"/>
    <property type="match status" value="1"/>
</dbReference>
<dbReference type="GO" id="GO:0003677">
    <property type="term" value="F:DNA binding"/>
    <property type="evidence" value="ECO:0007669"/>
    <property type="project" value="UniProtKB-KW"/>
</dbReference>
<evidence type="ECO:0000256" key="8">
    <source>
        <dbReference type="ARBA" id="ARBA00023125"/>
    </source>
</evidence>
<evidence type="ECO:0000313" key="14">
    <source>
        <dbReference type="Proteomes" id="UP000178817"/>
    </source>
</evidence>
<dbReference type="FunFam" id="1.20.1060.10:FF:000001">
    <property type="entry name" value="DNA polymerase I"/>
    <property type="match status" value="1"/>
</dbReference>
<dbReference type="InterPro" id="IPR008918">
    <property type="entry name" value="HhH2"/>
</dbReference>
<evidence type="ECO:0000256" key="9">
    <source>
        <dbReference type="ARBA" id="ARBA00023204"/>
    </source>
</evidence>
<dbReference type="InterPro" id="IPR036279">
    <property type="entry name" value="5-3_exonuclease_C_sf"/>
</dbReference>
<keyword evidence="4" id="KW-0548">Nucleotidyltransferase</keyword>
<keyword evidence="7" id="KW-0239">DNA-directed DNA polymerase</keyword>
<dbReference type="Proteomes" id="UP000178817">
    <property type="component" value="Unassembled WGS sequence"/>
</dbReference>
<dbReference type="InterPro" id="IPR043502">
    <property type="entry name" value="DNA/RNA_pol_sf"/>
</dbReference>
<dbReference type="EC" id="2.7.7.7" evidence="2"/>
<dbReference type="Pfam" id="PF00476">
    <property type="entry name" value="DNA_pol_A"/>
    <property type="match status" value="1"/>
</dbReference>
<dbReference type="Gene3D" id="3.30.70.370">
    <property type="match status" value="1"/>
</dbReference>
<evidence type="ECO:0000256" key="3">
    <source>
        <dbReference type="ARBA" id="ARBA00022679"/>
    </source>
</evidence>
<keyword evidence="6" id="KW-0227">DNA damage</keyword>
<keyword evidence="8" id="KW-0238">DNA-binding</keyword>
<dbReference type="InterPro" id="IPR002421">
    <property type="entry name" value="5-3_exonuclease"/>
</dbReference>
<evidence type="ECO:0000256" key="5">
    <source>
        <dbReference type="ARBA" id="ARBA00022705"/>
    </source>
</evidence>
<reference evidence="13 14" key="1">
    <citation type="journal article" date="2016" name="Nat. Commun.">
        <title>Thousands of microbial genomes shed light on interconnected biogeochemical processes in an aquifer system.</title>
        <authorList>
            <person name="Anantharaman K."/>
            <person name="Brown C.T."/>
            <person name="Hug L.A."/>
            <person name="Sharon I."/>
            <person name="Castelle C.J."/>
            <person name="Probst A.J."/>
            <person name="Thomas B.C."/>
            <person name="Singh A."/>
            <person name="Wilkins M.J."/>
            <person name="Karaoz U."/>
            <person name="Brodie E.L."/>
            <person name="Williams K.H."/>
            <person name="Hubbard S.S."/>
            <person name="Banfield J.F."/>
        </authorList>
    </citation>
    <scope>NUCLEOTIDE SEQUENCE [LARGE SCALE GENOMIC DNA]</scope>
</reference>
<evidence type="ECO:0000259" key="11">
    <source>
        <dbReference type="SMART" id="SM00475"/>
    </source>
</evidence>
<comment type="caution">
    <text evidence="13">The sequence shown here is derived from an EMBL/GenBank/DDBJ whole genome shotgun (WGS) entry which is preliminary data.</text>
</comment>
<dbReference type="InterPro" id="IPR020046">
    <property type="entry name" value="5-3_exonucl_a-hlix_arch_N"/>
</dbReference>
<evidence type="ECO:0000256" key="10">
    <source>
        <dbReference type="ARBA" id="ARBA00049244"/>
    </source>
</evidence>
<proteinExistence type="inferred from homology"/>
<dbReference type="FunFam" id="1.10.150.20:FF:000003">
    <property type="entry name" value="DNA polymerase I"/>
    <property type="match status" value="1"/>
</dbReference>
<dbReference type="Gene3D" id="1.20.1060.10">
    <property type="entry name" value="Taq DNA Polymerase, Chain T, domain 4"/>
    <property type="match status" value="1"/>
</dbReference>
<evidence type="ECO:0000313" key="13">
    <source>
        <dbReference type="EMBL" id="OHA83197.1"/>
    </source>
</evidence>
<keyword evidence="9" id="KW-0234">DNA repair</keyword>
<dbReference type="CDD" id="cd09859">
    <property type="entry name" value="PIN_53EXO"/>
    <property type="match status" value="1"/>
</dbReference>
<dbReference type="GO" id="GO:0006261">
    <property type="term" value="P:DNA-templated DNA replication"/>
    <property type="evidence" value="ECO:0007669"/>
    <property type="project" value="InterPro"/>
</dbReference>
<dbReference type="PROSITE" id="PS00447">
    <property type="entry name" value="DNA_POLYMERASE_A"/>
    <property type="match status" value="1"/>
</dbReference>
<dbReference type="FunFam" id="1.10.150.20:FF:000002">
    <property type="entry name" value="DNA polymerase I"/>
    <property type="match status" value="1"/>
</dbReference>
<evidence type="ECO:0000256" key="4">
    <source>
        <dbReference type="ARBA" id="ARBA00022695"/>
    </source>
</evidence>
<accession>A0A1G2SDQ6</accession>
<sequence length="791" mass="88478">MKKSSPMKTLVLLDAHAILHRAYHALPEFVSSTGEPTGATYGLSTMLLKIIKELKPDYIAGCFDLPQPTFRHEAYDAYKMGRAKAEDALVHQIKRSRDVFSALGIPAYELAGFEADDLLATIVEKMKDKKDLRIIIASGDMDTLQLVDDDRVLVYTLKKGLNDTILYDEKAVVARFGFTPKLLPDYKGLRGDPSDNIIGIAGIGEKTATTLITAFGSVEEIYKKFKKDASKEYETFRKAGISPRIIKLLEEGEDEALFSKTLATVRRDAPIDFALPEKEWKENFEPARAEKLFAELEFRGLKERLKEVSKNGTSSDEESASKEIEEVPSPALFKKAQIALWLLNSDLTTPSLDDMIHYTKKKNFTEAYRELEARIEQTGLGGVYRDIELPLIPIIESAQAYGILVDTTHLKKLSETYHQKLDESTARIYEMAGMEFNINSPKQLGEVLFDKLRLTAKGLKKTEGGARSTRESELAKLRDAHPVVAEILDYRELQKLLSTYVDNLSTLIDTDGRLHTTLNQAGTTTGRMSSTNPNLQNIPVRGGYGEDVRNAFVAPKGSVLLAFDYSQIEMRVLAALSDDENLKEVFRTGADVHTSVASRVFKVAPHEVTSEMRRRAKVINFGIVYGMGVNALKDNLGSTRAEAQEFYDNYFVTFPKIGQYFEDVKSRAKKDGYTTTYFGRRRFFAGLISPIPYIRASAERMAMNAPLQGTAADIIKMAMKKVHDGIIEAELSQKAHLLLQIHDELLFEVEESAVETARTVIKNAMEHACDFPVPTTVSVKEGERWGSLRVA</sequence>
<dbReference type="InterPro" id="IPR002298">
    <property type="entry name" value="DNA_polymerase_A"/>
</dbReference>
<dbReference type="SMART" id="SM00475">
    <property type="entry name" value="53EXOc"/>
    <property type="match status" value="1"/>
</dbReference>
<dbReference type="SMART" id="SM00279">
    <property type="entry name" value="HhH2"/>
    <property type="match status" value="1"/>
</dbReference>
<evidence type="ECO:0000256" key="6">
    <source>
        <dbReference type="ARBA" id="ARBA00022763"/>
    </source>
</evidence>
<dbReference type="PANTHER" id="PTHR10133:SF27">
    <property type="entry name" value="DNA POLYMERASE NU"/>
    <property type="match status" value="1"/>
</dbReference>
<dbReference type="CDD" id="cd08637">
    <property type="entry name" value="DNA_pol_A_pol_I_C"/>
    <property type="match status" value="1"/>
</dbReference>
<comment type="catalytic activity">
    <reaction evidence="10">
        <text>DNA(n) + a 2'-deoxyribonucleoside 5'-triphosphate = DNA(n+1) + diphosphate</text>
        <dbReference type="Rhea" id="RHEA:22508"/>
        <dbReference type="Rhea" id="RHEA-COMP:17339"/>
        <dbReference type="Rhea" id="RHEA-COMP:17340"/>
        <dbReference type="ChEBI" id="CHEBI:33019"/>
        <dbReference type="ChEBI" id="CHEBI:61560"/>
        <dbReference type="ChEBI" id="CHEBI:173112"/>
        <dbReference type="EC" id="2.7.7.7"/>
    </reaction>
</comment>
<dbReference type="EMBL" id="MHUV01000001">
    <property type="protein sequence ID" value="OHA83197.1"/>
    <property type="molecule type" value="Genomic_DNA"/>
</dbReference>
<dbReference type="STRING" id="1802726.A3B07_00305"/>
<dbReference type="PRINTS" id="PR00868">
    <property type="entry name" value="DNAPOLI"/>
</dbReference>
<dbReference type="Gene3D" id="3.40.50.1010">
    <property type="entry name" value="5'-nuclease"/>
    <property type="match status" value="1"/>
</dbReference>
<dbReference type="AlphaFoldDB" id="A0A1G2SDQ6"/>
<dbReference type="Pfam" id="PF02739">
    <property type="entry name" value="5_3_exonuc_N"/>
    <property type="match status" value="1"/>
</dbReference>
<keyword evidence="5" id="KW-0235">DNA replication</keyword>
<organism evidence="13 14">
    <name type="scientific">Candidatus Yonathbacteria bacterium RIFCSPLOWO2_01_FULL_43_27</name>
    <dbReference type="NCBI Taxonomy" id="1802726"/>
    <lineage>
        <taxon>Bacteria</taxon>
        <taxon>Candidatus Yonathiibacteriota</taxon>
    </lineage>
</organism>
<evidence type="ECO:0000256" key="2">
    <source>
        <dbReference type="ARBA" id="ARBA00012417"/>
    </source>
</evidence>
<dbReference type="SMART" id="SM00482">
    <property type="entry name" value="POLAc"/>
    <property type="match status" value="1"/>
</dbReference>